<dbReference type="STRING" id="1104324.P186_2772"/>
<dbReference type="eggNOG" id="arCOG05435">
    <property type="taxonomic scope" value="Archaea"/>
</dbReference>
<evidence type="ECO:0000313" key="1">
    <source>
        <dbReference type="EMBL" id="AET34148.1"/>
    </source>
</evidence>
<protein>
    <submittedName>
        <fullName evidence="1">Uncharacterized protein</fullName>
    </submittedName>
</protein>
<reference evidence="1 2" key="1">
    <citation type="journal article" date="2012" name="J. Bacteriol.">
        <title>Complete genome sequence of strain 1860, a crenarchaeon of the genus pyrobaculum able to grow with various electron acceptors.</title>
        <authorList>
            <person name="Mardanov A.V."/>
            <person name="Gumerov V.M."/>
            <person name="Slobodkina G.B."/>
            <person name="Beletsky A.V."/>
            <person name="Bonch-Osmolovskaya E.A."/>
            <person name="Ravin N.V."/>
            <person name="Skryabin K.G."/>
        </authorList>
    </citation>
    <scope>NUCLEOTIDE SEQUENCE [LARGE SCALE GENOMIC DNA]</scope>
    <source>
        <strain evidence="1 2">1860</strain>
    </source>
</reference>
<proteinExistence type="predicted"/>
<dbReference type="HOGENOM" id="CLU_178224_0_0_2"/>
<dbReference type="KEGG" id="pyr:P186_2772"/>
<dbReference type="AlphaFoldDB" id="G7VEY3"/>
<gene>
    <name evidence="1" type="ORF">P186_2772</name>
</gene>
<accession>G7VEY3</accession>
<dbReference type="EMBL" id="CP003098">
    <property type="protein sequence ID" value="AET34148.1"/>
    <property type="molecule type" value="Genomic_DNA"/>
</dbReference>
<sequence length="107" mass="12328">MQDLVMYAVGWVEVYSPVGELIRYRLIRRLMRGPAAAGELEALAREAVRCAGLRYDWRVWPQLVRREAAALEGVYTLTDYGRMVGEALEEVERYLTRFFPPTCLEAT</sequence>
<name>G7VEY3_9CREN</name>
<dbReference type="BioCyc" id="PSP1104324:GJSN-2709-MONOMER"/>
<keyword evidence="2" id="KW-1185">Reference proteome</keyword>
<dbReference type="Proteomes" id="UP000005867">
    <property type="component" value="Chromosome"/>
</dbReference>
<organism evidence="1 2">
    <name type="scientific">Pyrobaculum ferrireducens</name>
    <dbReference type="NCBI Taxonomy" id="1104324"/>
    <lineage>
        <taxon>Archaea</taxon>
        <taxon>Thermoproteota</taxon>
        <taxon>Thermoprotei</taxon>
        <taxon>Thermoproteales</taxon>
        <taxon>Thermoproteaceae</taxon>
        <taxon>Pyrobaculum</taxon>
    </lineage>
</organism>
<evidence type="ECO:0000313" key="2">
    <source>
        <dbReference type="Proteomes" id="UP000005867"/>
    </source>
</evidence>